<feature type="compositionally biased region" description="Low complexity" evidence="8">
    <location>
        <begin position="494"/>
        <end position="512"/>
    </location>
</feature>
<evidence type="ECO:0000256" key="1">
    <source>
        <dbReference type="ARBA" id="ARBA00008142"/>
    </source>
</evidence>
<evidence type="ECO:0000256" key="3">
    <source>
        <dbReference type="ARBA" id="ARBA00022679"/>
    </source>
</evidence>
<dbReference type="GO" id="GO:0005524">
    <property type="term" value="F:ATP binding"/>
    <property type="evidence" value="ECO:0007669"/>
    <property type="project" value="UniProtKB-KW"/>
</dbReference>
<feature type="region of interest" description="Disordered" evidence="8">
    <location>
        <begin position="225"/>
        <end position="253"/>
    </location>
</feature>
<comment type="caution">
    <text evidence="7">Lacks conserved residue(s) required for the propagation of feature annotation.</text>
</comment>
<evidence type="ECO:0000313" key="11">
    <source>
        <dbReference type="Proteomes" id="UP000284706"/>
    </source>
</evidence>
<sequence length="574" mass="60774">MSTPPPDTPETQYDSEVDQHHHEEAEFDHEHEHELLQGELGEEEGNRTPHISSSTSSVGTITRTVAIIKPHALAHRFDIERRIQEASFEIVKERQMEFDVETDPDTLYELFGQDADALAEGPVWVYVLERRRAVEVWNTLMGDPNIDIARRESPNSLRALYGISTEQNGLMGSPDAHTAEIQIQALFASSPPFPTTELPPEDGRYGSMRSIDSNVLDEIRQSLANGGEDEGYAPSSVTNPSTTGGSGRAKFNANGKIGFKARPLPVTHDKPDIVPRTTRAAALRAGQPVESIKVAPRAPLTKERLAQTFANVPGHKRSSTITVASTAAPTIAPRMTRAASLRLGQAPAPPPIKKRSVTEGERTKHGLASTFEGVPGHKRRESIAVASVKAPTVAPRLNKSAALRQQKEQAPPSSFMFRSGSAAKTPTLSRTSSNLSSSGGSPSKAPPPRPASQASVKTPTAPTSRYAVPRASSVAAVRPKTADSKLSNGHALEGSTTSSNGGTGAATPAAAKPKPRPSSIGAPTIAPRTNKSAALRQAKKEAEAAAAAAAAAKKGPRPSVKAPPPSSFKAVPAV</sequence>
<organism evidence="10 11">
    <name type="scientific">Gymnopilus dilepis</name>
    <dbReference type="NCBI Taxonomy" id="231916"/>
    <lineage>
        <taxon>Eukaryota</taxon>
        <taxon>Fungi</taxon>
        <taxon>Dikarya</taxon>
        <taxon>Basidiomycota</taxon>
        <taxon>Agaricomycotina</taxon>
        <taxon>Agaricomycetes</taxon>
        <taxon>Agaricomycetidae</taxon>
        <taxon>Agaricales</taxon>
        <taxon>Agaricineae</taxon>
        <taxon>Hymenogastraceae</taxon>
        <taxon>Gymnopilus</taxon>
    </lineage>
</organism>
<dbReference type="Gene3D" id="3.30.70.141">
    <property type="entry name" value="Nucleoside diphosphate kinase-like domain"/>
    <property type="match status" value="1"/>
</dbReference>
<feature type="region of interest" description="Disordered" evidence="8">
    <location>
        <begin position="344"/>
        <end position="378"/>
    </location>
</feature>
<dbReference type="Pfam" id="PF00334">
    <property type="entry name" value="NDK"/>
    <property type="match status" value="1"/>
</dbReference>
<feature type="compositionally biased region" description="Low complexity" evidence="8">
    <location>
        <begin position="426"/>
        <end position="443"/>
    </location>
</feature>
<dbReference type="SMART" id="SM00562">
    <property type="entry name" value="NDK"/>
    <property type="match status" value="1"/>
</dbReference>
<keyword evidence="3" id="KW-0808">Transferase</keyword>
<name>A0A409VGL3_9AGAR</name>
<dbReference type="AlphaFoldDB" id="A0A409VGL3"/>
<dbReference type="PROSITE" id="PS51374">
    <property type="entry name" value="NDPK_LIKE"/>
    <property type="match status" value="1"/>
</dbReference>
<keyword evidence="5" id="KW-0418">Kinase</keyword>
<feature type="region of interest" description="Disordered" evidence="8">
    <location>
        <begin position="402"/>
        <end position="574"/>
    </location>
</feature>
<keyword evidence="11" id="KW-1185">Reference proteome</keyword>
<evidence type="ECO:0000256" key="7">
    <source>
        <dbReference type="PROSITE-ProRule" id="PRU00706"/>
    </source>
</evidence>
<feature type="region of interest" description="Disordered" evidence="8">
    <location>
        <begin position="1"/>
        <end position="57"/>
    </location>
</feature>
<comment type="caution">
    <text evidence="10">The sequence shown here is derived from an EMBL/GenBank/DDBJ whole genome shotgun (WGS) entry which is preliminary data.</text>
</comment>
<feature type="compositionally biased region" description="Low complexity" evidence="8">
    <location>
        <begin position="544"/>
        <end position="553"/>
    </location>
</feature>
<reference evidence="10 11" key="1">
    <citation type="journal article" date="2018" name="Evol. Lett.">
        <title>Horizontal gene cluster transfer increased hallucinogenic mushroom diversity.</title>
        <authorList>
            <person name="Reynolds H.T."/>
            <person name="Vijayakumar V."/>
            <person name="Gluck-Thaler E."/>
            <person name="Korotkin H.B."/>
            <person name="Matheny P.B."/>
            <person name="Slot J.C."/>
        </authorList>
    </citation>
    <scope>NUCLEOTIDE SEQUENCE [LARGE SCALE GENOMIC DNA]</scope>
    <source>
        <strain evidence="10 11">SRW20</strain>
    </source>
</reference>
<evidence type="ECO:0000256" key="6">
    <source>
        <dbReference type="ARBA" id="ARBA00022840"/>
    </source>
</evidence>
<feature type="compositionally biased region" description="Polar residues" evidence="8">
    <location>
        <begin position="453"/>
        <end position="463"/>
    </location>
</feature>
<evidence type="ECO:0000256" key="8">
    <source>
        <dbReference type="SAM" id="MobiDB-lite"/>
    </source>
</evidence>
<dbReference type="InParanoid" id="A0A409VGL3"/>
<keyword evidence="6" id="KW-0067">ATP-binding</keyword>
<dbReference type="STRING" id="231916.A0A409VGL3"/>
<feature type="domain" description="Nucleoside diphosphate kinase-like" evidence="9">
    <location>
        <begin position="61"/>
        <end position="194"/>
    </location>
</feature>
<dbReference type="InterPro" id="IPR036850">
    <property type="entry name" value="NDK-like_dom_sf"/>
</dbReference>
<dbReference type="Proteomes" id="UP000284706">
    <property type="component" value="Unassembled WGS sequence"/>
</dbReference>
<dbReference type="PANTHER" id="PTHR46161:SF3">
    <property type="entry name" value="NUCLEOSIDE DIPHOSPHATE KINASE DDB_G0292928-RELATED"/>
    <property type="match status" value="1"/>
</dbReference>
<evidence type="ECO:0000256" key="2">
    <source>
        <dbReference type="ARBA" id="ARBA00017632"/>
    </source>
</evidence>
<keyword evidence="4" id="KW-0547">Nucleotide-binding</keyword>
<evidence type="ECO:0000256" key="5">
    <source>
        <dbReference type="ARBA" id="ARBA00022777"/>
    </source>
</evidence>
<feature type="compositionally biased region" description="Low complexity" evidence="8">
    <location>
        <begin position="464"/>
        <end position="479"/>
    </location>
</feature>
<gene>
    <name evidence="10" type="ORF">CVT26_000024</name>
</gene>
<dbReference type="EMBL" id="NHYE01005654">
    <property type="protein sequence ID" value="PPQ65399.1"/>
    <property type="molecule type" value="Genomic_DNA"/>
</dbReference>
<proteinExistence type="inferred from homology"/>
<dbReference type="OrthoDB" id="2162449at2759"/>
<accession>A0A409VGL3</accession>
<comment type="similarity">
    <text evidence="1 7">Belongs to the NDK family.</text>
</comment>
<feature type="compositionally biased region" description="Basic and acidic residues" evidence="8">
    <location>
        <begin position="17"/>
        <end position="36"/>
    </location>
</feature>
<evidence type="ECO:0000256" key="4">
    <source>
        <dbReference type="ARBA" id="ARBA00022741"/>
    </source>
</evidence>
<dbReference type="PANTHER" id="PTHR46161">
    <property type="entry name" value="NUCLEOSIDE DIPHOSPHATE KINASE"/>
    <property type="match status" value="1"/>
</dbReference>
<protein>
    <recommendedName>
        <fullName evidence="2">Nucleoside diphosphate kinase</fullName>
    </recommendedName>
</protein>
<dbReference type="GO" id="GO:0016301">
    <property type="term" value="F:kinase activity"/>
    <property type="evidence" value="ECO:0007669"/>
    <property type="project" value="UniProtKB-KW"/>
</dbReference>
<evidence type="ECO:0000313" key="10">
    <source>
        <dbReference type="EMBL" id="PPQ65399.1"/>
    </source>
</evidence>
<dbReference type="SUPFAM" id="SSF54919">
    <property type="entry name" value="Nucleoside diphosphate kinase, NDK"/>
    <property type="match status" value="1"/>
</dbReference>
<evidence type="ECO:0000259" key="9">
    <source>
        <dbReference type="SMART" id="SM00562"/>
    </source>
</evidence>
<feature type="compositionally biased region" description="Low complexity" evidence="8">
    <location>
        <begin position="48"/>
        <end position="57"/>
    </location>
</feature>
<dbReference type="InterPro" id="IPR034907">
    <property type="entry name" value="NDK-like_dom"/>
</dbReference>